<dbReference type="PANTHER" id="PTHR15681:SF1">
    <property type="entry name" value="MAD2L1-BINDING PROTEIN"/>
    <property type="match status" value="1"/>
</dbReference>
<proteinExistence type="predicted"/>
<dbReference type="InterPro" id="IPR009511">
    <property type="entry name" value="MAD1/Cdc20-bound-Mad2-bd"/>
</dbReference>
<evidence type="ECO:0000313" key="2">
    <source>
        <dbReference type="EMBL" id="ELU02915.1"/>
    </source>
</evidence>
<feature type="region of interest" description="Disordered" evidence="1">
    <location>
        <begin position="54"/>
        <end position="75"/>
    </location>
</feature>
<protein>
    <submittedName>
        <fullName evidence="2 3">Uncharacterized protein</fullName>
    </submittedName>
</protein>
<evidence type="ECO:0000313" key="4">
    <source>
        <dbReference type="Proteomes" id="UP000014760"/>
    </source>
</evidence>
<evidence type="ECO:0000313" key="3">
    <source>
        <dbReference type="EnsemblMetazoa" id="CapteP220722"/>
    </source>
</evidence>
<dbReference type="OMA" id="KCQQVLM"/>
<dbReference type="PANTHER" id="PTHR15681">
    <property type="entry name" value="MAD2L1-BINDING PROTEIN"/>
    <property type="match status" value="1"/>
</dbReference>
<feature type="compositionally biased region" description="Acidic residues" evidence="1">
    <location>
        <begin position="258"/>
        <end position="271"/>
    </location>
</feature>
<dbReference type="EMBL" id="KB303655">
    <property type="protein sequence ID" value="ELU02915.1"/>
    <property type="molecule type" value="Genomic_DNA"/>
</dbReference>
<sequence length="299" mass="33744">MTSRRKKGCETISLTIPFEGLLSTTVRADLLREFVKYIFFQRQQIPIPFDHMKEDADDSNRQLPPGPVSIKPSKKRESLKRHKCVLSLTEIFSTLNHIFLTAGPVTQVLFILGSTIVSPRDVYLINLPSYSYETRELSSRQCLAALFKRVVGSDWYSSVPELKSLTKLHVLVRTNTSFRCDDLPLIPRPNFRVPQRGHHFTLNLICGPSNFDPNLSQIEAEDDAFDISGIESLNFSDLAEPQGSRLGSAIEPSGDIETSLDDSGMDEEENSSEQMWYQMTIAAKGYRDVSSKTAEPNYM</sequence>
<reference evidence="3" key="3">
    <citation type="submission" date="2015-06" db="UniProtKB">
        <authorList>
            <consortium name="EnsemblMetazoa"/>
        </authorList>
    </citation>
    <scope>IDENTIFICATION</scope>
</reference>
<reference evidence="2 4" key="2">
    <citation type="journal article" date="2013" name="Nature">
        <title>Insights into bilaterian evolution from three spiralian genomes.</title>
        <authorList>
            <person name="Simakov O."/>
            <person name="Marletaz F."/>
            <person name="Cho S.J."/>
            <person name="Edsinger-Gonzales E."/>
            <person name="Havlak P."/>
            <person name="Hellsten U."/>
            <person name="Kuo D.H."/>
            <person name="Larsson T."/>
            <person name="Lv J."/>
            <person name="Arendt D."/>
            <person name="Savage R."/>
            <person name="Osoegawa K."/>
            <person name="de Jong P."/>
            <person name="Grimwood J."/>
            <person name="Chapman J.A."/>
            <person name="Shapiro H."/>
            <person name="Aerts A."/>
            <person name="Otillar R.P."/>
            <person name="Terry A.Y."/>
            <person name="Boore J.L."/>
            <person name="Grigoriev I.V."/>
            <person name="Lindberg D.R."/>
            <person name="Seaver E.C."/>
            <person name="Weisblat D.A."/>
            <person name="Putnam N.H."/>
            <person name="Rokhsar D.S."/>
        </authorList>
    </citation>
    <scope>NUCLEOTIDE SEQUENCE</scope>
    <source>
        <strain evidence="2 4">I ESC-2004</strain>
    </source>
</reference>
<dbReference type="Gene3D" id="3.30.900.20">
    <property type="match status" value="1"/>
</dbReference>
<dbReference type="AlphaFoldDB" id="R7U9A9"/>
<dbReference type="HOGENOM" id="CLU_931400_0_0_1"/>
<name>R7U9A9_CAPTE</name>
<dbReference type="GO" id="GO:0007096">
    <property type="term" value="P:regulation of exit from mitosis"/>
    <property type="evidence" value="ECO:0007669"/>
    <property type="project" value="InterPro"/>
</dbReference>
<feature type="region of interest" description="Disordered" evidence="1">
    <location>
        <begin position="241"/>
        <end position="272"/>
    </location>
</feature>
<dbReference type="GO" id="GO:0005634">
    <property type="term" value="C:nucleus"/>
    <property type="evidence" value="ECO:0007669"/>
    <property type="project" value="InterPro"/>
</dbReference>
<dbReference type="Pfam" id="PF06581">
    <property type="entry name" value="p31comet"/>
    <property type="match status" value="1"/>
</dbReference>
<dbReference type="Proteomes" id="UP000014760">
    <property type="component" value="Unassembled WGS sequence"/>
</dbReference>
<dbReference type="EnsemblMetazoa" id="CapteT220722">
    <property type="protein sequence ID" value="CapteP220722"/>
    <property type="gene ID" value="CapteG220722"/>
</dbReference>
<accession>R7U9A9</accession>
<dbReference type="InterPro" id="IPR053729">
    <property type="entry name" value="MAD2L1BP_domain_sf"/>
</dbReference>
<evidence type="ECO:0000256" key="1">
    <source>
        <dbReference type="SAM" id="MobiDB-lite"/>
    </source>
</evidence>
<organism evidence="2">
    <name type="scientific">Capitella teleta</name>
    <name type="common">Polychaete worm</name>
    <dbReference type="NCBI Taxonomy" id="283909"/>
    <lineage>
        <taxon>Eukaryota</taxon>
        <taxon>Metazoa</taxon>
        <taxon>Spiralia</taxon>
        <taxon>Lophotrochozoa</taxon>
        <taxon>Annelida</taxon>
        <taxon>Polychaeta</taxon>
        <taxon>Sedentaria</taxon>
        <taxon>Scolecida</taxon>
        <taxon>Capitellidae</taxon>
        <taxon>Capitella</taxon>
    </lineage>
</organism>
<reference evidence="4" key="1">
    <citation type="submission" date="2012-12" db="EMBL/GenBank/DDBJ databases">
        <authorList>
            <person name="Hellsten U."/>
            <person name="Grimwood J."/>
            <person name="Chapman J.A."/>
            <person name="Shapiro H."/>
            <person name="Aerts A."/>
            <person name="Otillar R.P."/>
            <person name="Terry A.Y."/>
            <person name="Boore J.L."/>
            <person name="Simakov O."/>
            <person name="Marletaz F."/>
            <person name="Cho S.-J."/>
            <person name="Edsinger-Gonzales E."/>
            <person name="Havlak P."/>
            <person name="Kuo D.-H."/>
            <person name="Larsson T."/>
            <person name="Lv J."/>
            <person name="Arendt D."/>
            <person name="Savage R."/>
            <person name="Osoegawa K."/>
            <person name="de Jong P."/>
            <person name="Lindberg D.R."/>
            <person name="Seaver E.C."/>
            <person name="Weisblat D.A."/>
            <person name="Putnam N.H."/>
            <person name="Grigoriev I.V."/>
            <person name="Rokhsar D.S."/>
        </authorList>
    </citation>
    <scope>NUCLEOTIDE SEQUENCE</scope>
    <source>
        <strain evidence="4">I ESC-2004</strain>
    </source>
</reference>
<gene>
    <name evidence="2" type="ORF">CAPTEDRAFT_220722</name>
</gene>
<dbReference type="EMBL" id="AMQN01008654">
    <property type="status" value="NOT_ANNOTATED_CDS"/>
    <property type="molecule type" value="Genomic_DNA"/>
</dbReference>
<dbReference type="OrthoDB" id="6334764at2759"/>
<dbReference type="STRING" id="283909.R7U9A9"/>
<keyword evidence="4" id="KW-1185">Reference proteome</keyword>